<dbReference type="Pfam" id="PF07728">
    <property type="entry name" value="AAA_5"/>
    <property type="match status" value="1"/>
</dbReference>
<dbReference type="InterPro" id="IPR038366">
    <property type="entry name" value="Znf_CppX_C4_sf"/>
</dbReference>
<dbReference type="GO" id="GO:0016887">
    <property type="term" value="F:ATP hydrolysis activity"/>
    <property type="evidence" value="ECO:0007669"/>
    <property type="project" value="InterPro"/>
</dbReference>
<feature type="domain" description="ClpX-type ZB" evidence="2">
    <location>
        <begin position="1"/>
        <end position="45"/>
    </location>
</feature>
<dbReference type="EMBL" id="JACYHB010000008">
    <property type="protein sequence ID" value="MBD8079521.1"/>
    <property type="molecule type" value="Genomic_DNA"/>
</dbReference>
<dbReference type="InterPro" id="IPR011704">
    <property type="entry name" value="ATPase_dyneun-rel_AAA"/>
</dbReference>
<dbReference type="PANTHER" id="PTHR48102:SF7">
    <property type="entry name" value="ATP-DEPENDENT CLP PROTEASE ATP-BINDING SUBUNIT CLPX-LIKE, MITOCHONDRIAL"/>
    <property type="match status" value="1"/>
</dbReference>
<dbReference type="GO" id="GO:0046983">
    <property type="term" value="F:protein dimerization activity"/>
    <property type="evidence" value="ECO:0007669"/>
    <property type="project" value="UniProtKB-UniRule"/>
</dbReference>
<comment type="caution">
    <text evidence="3">The sequence shown here is derived from an EMBL/GenBank/DDBJ whole genome shotgun (WGS) entry which is preliminary data.</text>
</comment>
<organism evidence="3 4">
    <name type="scientific">Cellulosimicrobium arenosum</name>
    <dbReference type="NCBI Taxonomy" id="2708133"/>
    <lineage>
        <taxon>Bacteria</taxon>
        <taxon>Bacillati</taxon>
        <taxon>Actinomycetota</taxon>
        <taxon>Actinomycetes</taxon>
        <taxon>Micrococcales</taxon>
        <taxon>Promicromonosporaceae</taxon>
        <taxon>Cellulosimicrobium</taxon>
    </lineage>
</organism>
<gene>
    <name evidence="3" type="ORF">IF651_10690</name>
</gene>
<dbReference type="Pfam" id="PF06689">
    <property type="entry name" value="zf-C4_ClpX"/>
    <property type="match status" value="1"/>
</dbReference>
<keyword evidence="4" id="KW-1185">Reference proteome</keyword>
<feature type="binding site" evidence="1">
    <location>
        <position position="6"/>
    </location>
    <ligand>
        <name>Zn(2+)</name>
        <dbReference type="ChEBI" id="CHEBI:29105"/>
    </ligand>
</feature>
<protein>
    <submittedName>
        <fullName evidence="3">AAA family ATPase</fullName>
    </submittedName>
</protein>
<evidence type="ECO:0000259" key="2">
    <source>
        <dbReference type="PROSITE" id="PS51902"/>
    </source>
</evidence>
<dbReference type="RefSeq" id="WP_191829254.1">
    <property type="nucleotide sequence ID" value="NZ_JACYHB010000008.1"/>
</dbReference>
<dbReference type="GO" id="GO:0051082">
    <property type="term" value="F:unfolded protein binding"/>
    <property type="evidence" value="ECO:0007669"/>
    <property type="project" value="UniProtKB-UniRule"/>
</dbReference>
<dbReference type="GO" id="GO:0005524">
    <property type="term" value="F:ATP binding"/>
    <property type="evidence" value="ECO:0007669"/>
    <property type="project" value="InterPro"/>
</dbReference>
<keyword evidence="1" id="KW-0862">Zinc</keyword>
<dbReference type="Gene3D" id="6.20.220.10">
    <property type="entry name" value="ClpX chaperone, C4-type zinc finger domain"/>
    <property type="match status" value="1"/>
</dbReference>
<dbReference type="InterPro" id="IPR059188">
    <property type="entry name" value="Znf_CLPX-like"/>
</dbReference>
<keyword evidence="1" id="KW-0479">Metal-binding</keyword>
<dbReference type="SMART" id="SM00994">
    <property type="entry name" value="zf-C4_ClpX"/>
    <property type="match status" value="1"/>
</dbReference>
<dbReference type="Proteomes" id="UP000610846">
    <property type="component" value="Unassembled WGS sequence"/>
</dbReference>
<dbReference type="GO" id="GO:0051301">
    <property type="term" value="P:cell division"/>
    <property type="evidence" value="ECO:0007669"/>
    <property type="project" value="TreeGrafter"/>
</dbReference>
<dbReference type="GO" id="GO:0008270">
    <property type="term" value="F:zinc ion binding"/>
    <property type="evidence" value="ECO:0007669"/>
    <property type="project" value="UniProtKB-UniRule"/>
</dbReference>
<feature type="binding site" evidence="1">
    <location>
        <position position="3"/>
    </location>
    <ligand>
        <name>Zn(2+)</name>
        <dbReference type="ChEBI" id="CHEBI:29105"/>
    </ligand>
</feature>
<dbReference type="AlphaFoldDB" id="A0A927J0C1"/>
<reference evidence="3" key="1">
    <citation type="journal article" date="2018" name="Curr. Microbiol.">
        <title>Cellulosimicrobium arenosum sp. nov., Isolated from Marine Sediment Sand.</title>
        <authorList>
            <person name="Oh M."/>
            <person name="Kim J.H."/>
            <person name="Yoon J.H."/>
            <person name="Schumann P."/>
            <person name="Kim W."/>
        </authorList>
    </citation>
    <scope>NUCLEOTIDE SEQUENCE</scope>
    <source>
        <strain evidence="3">KCTC 49039</strain>
    </source>
</reference>
<feature type="binding site" evidence="1">
    <location>
        <position position="29"/>
    </location>
    <ligand>
        <name>Zn(2+)</name>
        <dbReference type="ChEBI" id="CHEBI:29105"/>
    </ligand>
</feature>
<dbReference type="PROSITE" id="PS51902">
    <property type="entry name" value="CLPX_ZB"/>
    <property type="match status" value="1"/>
</dbReference>
<sequence>MTCSFCGKSQKQVKRLIAGPAGVFICDECIALCLEMVDEDRVEETVPDITDADAHLPTPHEIFAHLSRYVVEQDGAKRALAVAVHNHYKRIRAAAAAEAAGEDGSDADIELSKSNVLLIGPTGTGKTYLAQTLARLLNVPFAIADATALT</sequence>
<dbReference type="InterPro" id="IPR027417">
    <property type="entry name" value="P-loop_NTPase"/>
</dbReference>
<dbReference type="SUPFAM" id="SSF57716">
    <property type="entry name" value="Glucocorticoid receptor-like (DNA-binding domain)"/>
    <property type="match status" value="1"/>
</dbReference>
<dbReference type="InterPro" id="IPR010603">
    <property type="entry name" value="Znf_CppX_C4"/>
</dbReference>
<dbReference type="InterPro" id="IPR050052">
    <property type="entry name" value="ATP-dep_Clp_protease_ClpX"/>
</dbReference>
<dbReference type="Gene3D" id="3.40.50.300">
    <property type="entry name" value="P-loop containing nucleotide triphosphate hydrolases"/>
    <property type="match status" value="1"/>
</dbReference>
<evidence type="ECO:0000256" key="1">
    <source>
        <dbReference type="PROSITE-ProRule" id="PRU01250"/>
    </source>
</evidence>
<reference evidence="3" key="2">
    <citation type="submission" date="2020-09" db="EMBL/GenBank/DDBJ databases">
        <authorList>
            <person name="Yu Y."/>
        </authorList>
    </citation>
    <scope>NUCLEOTIDE SEQUENCE</scope>
    <source>
        <strain evidence="3">KCTC 49039</strain>
    </source>
</reference>
<dbReference type="GO" id="GO:0051603">
    <property type="term" value="P:proteolysis involved in protein catabolic process"/>
    <property type="evidence" value="ECO:0007669"/>
    <property type="project" value="TreeGrafter"/>
</dbReference>
<feature type="binding site" evidence="1">
    <location>
        <position position="26"/>
    </location>
    <ligand>
        <name>Zn(2+)</name>
        <dbReference type="ChEBI" id="CHEBI:29105"/>
    </ligand>
</feature>
<feature type="non-terminal residue" evidence="3">
    <location>
        <position position="150"/>
    </location>
</feature>
<dbReference type="SUPFAM" id="SSF52540">
    <property type="entry name" value="P-loop containing nucleoside triphosphate hydrolases"/>
    <property type="match status" value="1"/>
</dbReference>
<proteinExistence type="inferred from homology"/>
<dbReference type="PANTHER" id="PTHR48102">
    <property type="entry name" value="ATP-DEPENDENT CLP PROTEASE ATP-BINDING SUBUNIT CLPX-LIKE, MITOCHONDRIAL-RELATED"/>
    <property type="match status" value="1"/>
</dbReference>
<comment type="similarity">
    <text evidence="1">Belongs to the ClpX chaperone family.</text>
</comment>
<name>A0A927J0C1_9MICO</name>
<accession>A0A927J0C1</accession>
<evidence type="ECO:0000313" key="3">
    <source>
        <dbReference type="EMBL" id="MBD8079521.1"/>
    </source>
</evidence>
<dbReference type="GO" id="GO:0009376">
    <property type="term" value="C:HslUV protease complex"/>
    <property type="evidence" value="ECO:0007669"/>
    <property type="project" value="TreeGrafter"/>
</dbReference>
<keyword evidence="1" id="KW-0143">Chaperone</keyword>
<evidence type="ECO:0000313" key="4">
    <source>
        <dbReference type="Proteomes" id="UP000610846"/>
    </source>
</evidence>
<dbReference type="GO" id="GO:0006457">
    <property type="term" value="P:protein folding"/>
    <property type="evidence" value="ECO:0007669"/>
    <property type="project" value="UniProtKB-UniRule"/>
</dbReference>